<proteinExistence type="predicted"/>
<evidence type="ECO:0000313" key="1">
    <source>
        <dbReference type="EMBL" id="SFM42349.1"/>
    </source>
</evidence>
<dbReference type="STRING" id="488535.SAMN04487963_2523"/>
<reference evidence="2" key="1">
    <citation type="submission" date="2016-10" db="EMBL/GenBank/DDBJ databases">
        <authorList>
            <person name="Varghese N."/>
            <person name="Submissions S."/>
        </authorList>
    </citation>
    <scope>NUCLEOTIDE SEQUENCE [LARGE SCALE GENOMIC DNA]</scope>
    <source>
        <strain evidence="2">CGMCC 1.7061</strain>
    </source>
</reference>
<gene>
    <name evidence="1" type="ORF">SAMN04487963_2523</name>
</gene>
<sequence length="289" mass="30307">MKQGAIGLAALAICCLAKSEGVLAELTPISDRELEQVQGQAMIAIDQLAGMNQQFTRITMGMDIGVQTNVDAVVLGDDGVASDLAVSQLSLGHISQDDTKIQLDGQAYAIGDIVPFEAENPYFELAEVDGEVVGLRVGFGQARGTLSGDISSLSGNLGLQLNDGAGNLSQAVLYDDSTTATNYRATHIGLADAATDCATGVQCSALSNLQTLDVGVDNGDGTVGFTDDLFLSFQKQAVDWQNLAGDQIINANPGVFVNIPTSMTLDLQTLQNGIPRARTEYIDRGMGLF</sequence>
<keyword evidence="2" id="KW-1185">Reference proteome</keyword>
<dbReference type="Proteomes" id="UP000198519">
    <property type="component" value="Unassembled WGS sequence"/>
</dbReference>
<evidence type="ECO:0000313" key="2">
    <source>
        <dbReference type="Proteomes" id="UP000198519"/>
    </source>
</evidence>
<accession>A0A1I4QQP0</accession>
<organism evidence="1 2">
    <name type="scientific">Marinobacter zhejiangensis</name>
    <dbReference type="NCBI Taxonomy" id="488535"/>
    <lineage>
        <taxon>Bacteria</taxon>
        <taxon>Pseudomonadati</taxon>
        <taxon>Pseudomonadota</taxon>
        <taxon>Gammaproteobacteria</taxon>
        <taxon>Pseudomonadales</taxon>
        <taxon>Marinobacteraceae</taxon>
        <taxon>Marinobacter</taxon>
    </lineage>
</organism>
<name>A0A1I4QQP0_9GAMM</name>
<dbReference type="EMBL" id="FOUE01000003">
    <property type="protein sequence ID" value="SFM42349.1"/>
    <property type="molecule type" value="Genomic_DNA"/>
</dbReference>
<protein>
    <submittedName>
        <fullName evidence="1">Uncharacterized protein</fullName>
    </submittedName>
</protein>
<dbReference type="AlphaFoldDB" id="A0A1I4QQP0"/>